<dbReference type="InterPro" id="IPR014001">
    <property type="entry name" value="Helicase_ATP-bd"/>
</dbReference>
<dbReference type="InterPro" id="IPR000330">
    <property type="entry name" value="SNF2_N"/>
</dbReference>
<evidence type="ECO:0000256" key="2">
    <source>
        <dbReference type="SAM" id="MobiDB-lite"/>
    </source>
</evidence>
<gene>
    <name evidence="5" type="ORF">EJK80_05690</name>
</gene>
<dbReference type="Pfam" id="PF00176">
    <property type="entry name" value="SNF2-rel_dom"/>
    <property type="match status" value="1"/>
</dbReference>
<dbReference type="RefSeq" id="WP_066509349.1">
    <property type="nucleotide sequence ID" value="NZ_JANIKK010000003.1"/>
</dbReference>
<evidence type="ECO:0000256" key="1">
    <source>
        <dbReference type="ARBA" id="ARBA00022801"/>
    </source>
</evidence>
<keyword evidence="1" id="KW-0378">Hydrolase</keyword>
<dbReference type="GO" id="GO:0016787">
    <property type="term" value="F:hydrolase activity"/>
    <property type="evidence" value="ECO:0007669"/>
    <property type="project" value="UniProtKB-KW"/>
</dbReference>
<dbReference type="InterPro" id="IPR022138">
    <property type="entry name" value="DUF3670"/>
</dbReference>
<dbReference type="Pfam" id="PF12419">
    <property type="entry name" value="DUF3670"/>
    <property type="match status" value="1"/>
</dbReference>
<dbReference type="Proteomes" id="UP000318080">
    <property type="component" value="Unassembled WGS sequence"/>
</dbReference>
<dbReference type="SMART" id="SM00490">
    <property type="entry name" value="HELICc"/>
    <property type="match status" value="1"/>
</dbReference>
<evidence type="ECO:0000259" key="4">
    <source>
        <dbReference type="PROSITE" id="PS51194"/>
    </source>
</evidence>
<dbReference type="GO" id="GO:0004386">
    <property type="term" value="F:helicase activity"/>
    <property type="evidence" value="ECO:0007669"/>
    <property type="project" value="UniProtKB-KW"/>
</dbReference>
<evidence type="ECO:0000259" key="3">
    <source>
        <dbReference type="PROSITE" id="PS51192"/>
    </source>
</evidence>
<dbReference type="CDD" id="cd18793">
    <property type="entry name" value="SF2_C_SNF"/>
    <property type="match status" value="1"/>
</dbReference>
<name>A0A540R7S4_9CORY</name>
<dbReference type="SUPFAM" id="SSF52540">
    <property type="entry name" value="P-loop containing nucleoside triphosphate hydrolases"/>
    <property type="match status" value="2"/>
</dbReference>
<dbReference type="GO" id="GO:0005524">
    <property type="term" value="F:ATP binding"/>
    <property type="evidence" value="ECO:0007669"/>
    <property type="project" value="InterPro"/>
</dbReference>
<dbReference type="InterPro" id="IPR001650">
    <property type="entry name" value="Helicase_C-like"/>
</dbReference>
<keyword evidence="5" id="KW-0547">Nucleotide-binding</keyword>
<sequence>MSSYLVHGIWLPVSGLGLWIEQVEGHKIITPAAVPEGTFPAVVDQILANKSFRNRARMTLRTPKGKDVSLMVPMAMFGPDETVKILSQLTAVSRRAPGVSLEQRESLAPDLLWLVRAYEGLTKFVRAGRVTMRLNYQSGEWFPMWQLASGLGERGWLAEMVAAAPGILTVNNRALTDDMADELTHWITYVELEDLRTQIRPYPWHEFVDALLRTTAVKRGRAQLLRGLNEWKDSITQVDLQLVVIVEEPPAEQELADAPAPGFAAASSAGDDGDESFTPGWQDTTWPVRLAVRSGTDAPQPIRTSQLDRTSVERLRDVRRRAIEIAPRLAQEGSREPDRYYENAGDWDVYLSTEDLLQFVGADAAALRTAGINVMLPKAWSQMETTAKLETREADSGADGATKRHLGMEKLVKYDWRLSVGDIELTDDEMDELIASKSGLIRLRGNWVMADTASITRISDYMSKLAKQSRERMKKELERDLMRAEHARDLGTPGWEDQIADVQRRLAEFNEAADDADFGEVTVAELRQLALEAMAKDPIEFTGSGWFNSLLGGMETPAPKRVDIPDTVHAELRDYQRRGVDWLYWMSQNDIGAVLADDMGLGKTLQLLSLLAVEHAAAAAAEEAKPGPTLVIAPTSVVGNWAREAAKFVPSFKVLVQHGSQRLRDQDFVDKARDYDLVITSYGTASRDFLMLGEVDWDRVVLDEAQAIKNSGTRASRAVRSLPSRHRLALTGTPVENRLSEMRSILDFCNPGVLGSASFFRNHFAKPIERGDDPGLAERLRQLIAPFILRRLKTDPTIIDDLPEKSEQIVTVEMTSEQAALYKALVDSIQRRLEETKGMARRGLVLASLTHIKQICNHPAHYLGDGSAVTIRGKHRSGKVRELMRIVDEATQTGERILVFTQYKAFGDILQPYLTEQLGREIPFLHGGVTKNKRDQMVESFQAPDGPPVMILSLKAGGTGLNLTAANIVVHMDRWWNPAVENQATDRAFRIGQERNVQVYKMITAGTLEESIQDILDGKMQLAGAIVGEGEGWLTELSPEQLADLMSYRGRE</sequence>
<feature type="domain" description="Helicase C-terminal" evidence="4">
    <location>
        <begin position="879"/>
        <end position="1046"/>
    </location>
</feature>
<organism evidence="5 6">
    <name type="scientific">Corynebacterium phoceense</name>
    <dbReference type="NCBI Taxonomy" id="1686286"/>
    <lineage>
        <taxon>Bacteria</taxon>
        <taxon>Bacillati</taxon>
        <taxon>Actinomycetota</taxon>
        <taxon>Actinomycetes</taxon>
        <taxon>Mycobacteriales</taxon>
        <taxon>Corynebacteriaceae</taxon>
        <taxon>Corynebacterium</taxon>
    </lineage>
</organism>
<accession>A0A540R7S4</accession>
<feature type="region of interest" description="Disordered" evidence="2">
    <location>
        <begin position="253"/>
        <end position="282"/>
    </location>
</feature>
<evidence type="ECO:0000313" key="6">
    <source>
        <dbReference type="Proteomes" id="UP000318080"/>
    </source>
</evidence>
<proteinExistence type="predicted"/>
<dbReference type="InterPro" id="IPR038718">
    <property type="entry name" value="SNF2-like_sf"/>
</dbReference>
<keyword evidence="5" id="KW-0347">Helicase</keyword>
<feature type="compositionally biased region" description="Low complexity" evidence="2">
    <location>
        <begin position="256"/>
        <end position="270"/>
    </location>
</feature>
<dbReference type="InterPro" id="IPR027417">
    <property type="entry name" value="P-loop_NTPase"/>
</dbReference>
<dbReference type="PROSITE" id="PS51194">
    <property type="entry name" value="HELICASE_CTER"/>
    <property type="match status" value="1"/>
</dbReference>
<dbReference type="PROSITE" id="PS51192">
    <property type="entry name" value="HELICASE_ATP_BIND_1"/>
    <property type="match status" value="1"/>
</dbReference>
<dbReference type="STRING" id="1686286.GCA_900092335_01462"/>
<dbReference type="PANTHER" id="PTHR10799">
    <property type="entry name" value="SNF2/RAD54 HELICASE FAMILY"/>
    <property type="match status" value="1"/>
</dbReference>
<dbReference type="Pfam" id="PF00271">
    <property type="entry name" value="Helicase_C"/>
    <property type="match status" value="1"/>
</dbReference>
<reference evidence="5 6" key="1">
    <citation type="submission" date="2019-06" db="EMBL/GenBank/DDBJ databases">
        <title>Draft genome of C. phoceense Strain 272.</title>
        <authorList>
            <person name="Pacheco L.G.C."/>
            <person name="Barberis C.M."/>
            <person name="Almuzara M.N."/>
            <person name="Traglia G.M."/>
            <person name="Santos C.S."/>
            <person name="Rocha D.J.P.G."/>
            <person name="Aguiar E.R.G.R."/>
            <person name="Vay C.A."/>
        </authorList>
    </citation>
    <scope>NUCLEOTIDE SEQUENCE [LARGE SCALE GENOMIC DNA]</scope>
    <source>
        <strain evidence="5 6">272</strain>
    </source>
</reference>
<dbReference type="SMART" id="SM00487">
    <property type="entry name" value="DEXDc"/>
    <property type="match status" value="1"/>
</dbReference>
<dbReference type="Gene3D" id="3.40.50.10810">
    <property type="entry name" value="Tandem AAA-ATPase domain"/>
    <property type="match status" value="1"/>
</dbReference>
<comment type="caution">
    <text evidence="5">The sequence shown here is derived from an EMBL/GenBank/DDBJ whole genome shotgun (WGS) entry which is preliminary data.</text>
</comment>
<protein>
    <submittedName>
        <fullName evidence="5">DEAD/DEAH box helicase</fullName>
    </submittedName>
</protein>
<dbReference type="InterPro" id="IPR049730">
    <property type="entry name" value="SNF2/RAD54-like_C"/>
</dbReference>
<keyword evidence="5" id="KW-0067">ATP-binding</keyword>
<dbReference type="EMBL" id="VHIR01000006">
    <property type="protein sequence ID" value="TQE43752.1"/>
    <property type="molecule type" value="Genomic_DNA"/>
</dbReference>
<keyword evidence="6" id="KW-1185">Reference proteome</keyword>
<dbReference type="CDD" id="cd18012">
    <property type="entry name" value="DEXQc_arch_SWI2_SNF2"/>
    <property type="match status" value="1"/>
</dbReference>
<feature type="domain" description="Helicase ATP-binding" evidence="3">
    <location>
        <begin position="584"/>
        <end position="752"/>
    </location>
</feature>
<dbReference type="AlphaFoldDB" id="A0A540R7S4"/>
<dbReference type="Gene3D" id="3.40.50.300">
    <property type="entry name" value="P-loop containing nucleotide triphosphate hydrolases"/>
    <property type="match status" value="1"/>
</dbReference>
<dbReference type="FunFam" id="3.40.50.300:FF:000533">
    <property type="entry name" value="Helicase, Snf2 family"/>
    <property type="match status" value="1"/>
</dbReference>
<evidence type="ECO:0000313" key="5">
    <source>
        <dbReference type="EMBL" id="TQE43752.1"/>
    </source>
</evidence>